<evidence type="ECO:0000313" key="2">
    <source>
        <dbReference type="Proteomes" id="UP000249390"/>
    </source>
</evidence>
<comment type="caution">
    <text evidence="1">The sequence shown here is derived from an EMBL/GenBank/DDBJ whole genome shotgun (WGS) entry which is preliminary data.</text>
</comment>
<sequence length="131" mass="14692">MGNCIYNFLELNLADGGNQRSIEDNDSILLNKVLIKFEKMRSNRSMAPSEKENQEWKRVAFAVDHTTTPFSAIATESGFCRYVLSSSQMSAASTELLPSSTEVCRKVLPDIGFHLLDGLFSFDFSGRSFHQ</sequence>
<evidence type="ECO:0000313" key="1">
    <source>
        <dbReference type="EMBL" id="RAL52231.1"/>
    </source>
</evidence>
<protein>
    <submittedName>
        <fullName evidence="1">Uncharacterized protein</fullName>
    </submittedName>
</protein>
<name>A0A328E6Y3_9ASTE</name>
<gene>
    <name evidence="1" type="ORF">DM860_016080</name>
</gene>
<proteinExistence type="predicted"/>
<accession>A0A328E6Y3</accession>
<organism evidence="1 2">
    <name type="scientific">Cuscuta australis</name>
    <dbReference type="NCBI Taxonomy" id="267555"/>
    <lineage>
        <taxon>Eukaryota</taxon>
        <taxon>Viridiplantae</taxon>
        <taxon>Streptophyta</taxon>
        <taxon>Embryophyta</taxon>
        <taxon>Tracheophyta</taxon>
        <taxon>Spermatophyta</taxon>
        <taxon>Magnoliopsida</taxon>
        <taxon>eudicotyledons</taxon>
        <taxon>Gunneridae</taxon>
        <taxon>Pentapetalae</taxon>
        <taxon>asterids</taxon>
        <taxon>lamiids</taxon>
        <taxon>Solanales</taxon>
        <taxon>Convolvulaceae</taxon>
        <taxon>Cuscuteae</taxon>
        <taxon>Cuscuta</taxon>
        <taxon>Cuscuta subgen. Grammica</taxon>
        <taxon>Cuscuta sect. Cleistogrammica</taxon>
    </lineage>
</organism>
<dbReference type="Proteomes" id="UP000249390">
    <property type="component" value="Unassembled WGS sequence"/>
</dbReference>
<dbReference type="AlphaFoldDB" id="A0A328E6Y3"/>
<dbReference type="EMBL" id="NQVE01000035">
    <property type="protein sequence ID" value="RAL52231.1"/>
    <property type="molecule type" value="Genomic_DNA"/>
</dbReference>
<reference evidence="1 2" key="1">
    <citation type="submission" date="2018-06" db="EMBL/GenBank/DDBJ databases">
        <title>The Genome of Cuscuta australis (Dodder) Provides Insight into the Evolution of Plant Parasitism.</title>
        <authorList>
            <person name="Liu H."/>
        </authorList>
    </citation>
    <scope>NUCLEOTIDE SEQUENCE [LARGE SCALE GENOMIC DNA]</scope>
    <source>
        <strain evidence="2">cv. Yunnan</strain>
        <tissue evidence="1">Vines</tissue>
    </source>
</reference>
<keyword evidence="2" id="KW-1185">Reference proteome</keyword>